<proteinExistence type="predicted"/>
<evidence type="ECO:0000256" key="7">
    <source>
        <dbReference type="ARBA" id="ARBA00023239"/>
    </source>
</evidence>
<evidence type="ECO:0000256" key="5">
    <source>
        <dbReference type="ARBA" id="ARBA00022573"/>
    </source>
</evidence>
<dbReference type="GO" id="GO:0009236">
    <property type="term" value="P:cobalamin biosynthetic process"/>
    <property type="evidence" value="ECO:0007669"/>
    <property type="project" value="UniProtKB-UniPathway"/>
</dbReference>
<evidence type="ECO:0000256" key="4">
    <source>
        <dbReference type="ARBA" id="ARBA00012285"/>
    </source>
</evidence>
<keyword evidence="5" id="KW-0169">Cobalamin biosynthesis</keyword>
<evidence type="ECO:0000256" key="9">
    <source>
        <dbReference type="ARBA" id="ARBA00048531"/>
    </source>
</evidence>
<comment type="function">
    <text evidence="2">Decarboxylates L-threonine-O-3-phosphate to yield (R)-1-amino-2-propanol O-2-phosphate, the precursor for the linkage between the nucleotide loop and the corrin ring in cobalamin.</text>
</comment>
<evidence type="ECO:0000256" key="1">
    <source>
        <dbReference type="ARBA" id="ARBA00001933"/>
    </source>
</evidence>
<accession>A0A110B552</accession>
<organism evidence="11 12">
    <name type="scientific">Halorhodospira halochloris</name>
    <name type="common">Ectothiorhodospira halochloris</name>
    <dbReference type="NCBI Taxonomy" id="1052"/>
    <lineage>
        <taxon>Bacteria</taxon>
        <taxon>Pseudomonadati</taxon>
        <taxon>Pseudomonadota</taxon>
        <taxon>Gammaproteobacteria</taxon>
        <taxon>Chromatiales</taxon>
        <taxon>Ectothiorhodospiraceae</taxon>
        <taxon>Halorhodospira</taxon>
    </lineage>
</organism>
<dbReference type="PANTHER" id="PTHR42885">
    <property type="entry name" value="HISTIDINOL-PHOSPHATE AMINOTRANSFERASE-RELATED"/>
    <property type="match status" value="1"/>
</dbReference>
<evidence type="ECO:0000256" key="8">
    <source>
        <dbReference type="ARBA" id="ARBA00029996"/>
    </source>
</evidence>
<dbReference type="PROSITE" id="PS00105">
    <property type="entry name" value="AA_TRANSFER_CLASS_1"/>
    <property type="match status" value="1"/>
</dbReference>
<dbReference type="AlphaFoldDB" id="A0A110B552"/>
<dbReference type="UniPathway" id="UPA00148"/>
<dbReference type="Proteomes" id="UP000218890">
    <property type="component" value="Chromosome"/>
</dbReference>
<dbReference type="InterPro" id="IPR015422">
    <property type="entry name" value="PyrdxlP-dep_Trfase_small"/>
</dbReference>
<dbReference type="GO" id="GO:0030170">
    <property type="term" value="F:pyridoxal phosphate binding"/>
    <property type="evidence" value="ECO:0007669"/>
    <property type="project" value="InterPro"/>
</dbReference>
<comment type="catalytic activity">
    <reaction evidence="9">
        <text>O-phospho-L-threonine + H(+) = (R)-1-aminopropan-2-yl phosphate + CO2</text>
        <dbReference type="Rhea" id="RHEA:11492"/>
        <dbReference type="ChEBI" id="CHEBI:15378"/>
        <dbReference type="ChEBI" id="CHEBI:16526"/>
        <dbReference type="ChEBI" id="CHEBI:58563"/>
        <dbReference type="ChEBI" id="CHEBI:58675"/>
        <dbReference type="EC" id="4.1.1.81"/>
    </reaction>
</comment>
<dbReference type="KEGG" id="hhk:HH1059_09760"/>
<comment type="pathway">
    <text evidence="3">Cofactor biosynthesis; adenosylcobalamin biosynthesis.</text>
</comment>
<evidence type="ECO:0000259" key="10">
    <source>
        <dbReference type="Pfam" id="PF00155"/>
    </source>
</evidence>
<keyword evidence="6" id="KW-0663">Pyridoxal phosphate</keyword>
<gene>
    <name evidence="11" type="primary">cobC</name>
    <name evidence="11" type="ORF">HH1059_09760</name>
</gene>
<evidence type="ECO:0000256" key="2">
    <source>
        <dbReference type="ARBA" id="ARBA00003444"/>
    </source>
</evidence>
<keyword evidence="12" id="KW-1185">Reference proteome</keyword>
<dbReference type="EMBL" id="AP017372">
    <property type="protein sequence ID" value="BAU57670.1"/>
    <property type="molecule type" value="Genomic_DNA"/>
</dbReference>
<dbReference type="RefSeq" id="WP_207148172.1">
    <property type="nucleotide sequence ID" value="NZ_AP017372.2"/>
</dbReference>
<evidence type="ECO:0000313" key="12">
    <source>
        <dbReference type="Proteomes" id="UP000218890"/>
    </source>
</evidence>
<keyword evidence="7" id="KW-0456">Lyase</keyword>
<dbReference type="InterPro" id="IPR004838">
    <property type="entry name" value="NHTrfase_class1_PyrdxlP-BS"/>
</dbReference>
<evidence type="ECO:0000256" key="3">
    <source>
        <dbReference type="ARBA" id="ARBA00004953"/>
    </source>
</evidence>
<sequence length="343" mass="37656">MSSLEHGGNLTQATIEYGEPPQGWIDLSTGINPNHYPLPTQTLTHSQIWQRLPEPDQLEATAAEYYACPHLTPVPGSQAAISLLPALRSRSRVAIAEPEYAEHSRAWQSWGHEIRRITAQQIESGPQAGTDWEVLVLSNPNNPTGRLYDPELLVTWHKWLQRNSGWLIVDEAFADCYPEFSLSRQAGKQDRQGLIVLRSLGKFFGLAGARVGFLLGPQQIRNRLAELLGPWPLSGASRQLGIAALADTAWQQQQRLELGAAADRLAAALDKAGLKVAGKTSLYCWIETGSARQIQKTLAEGGIWVRAFDNPPGLRFGLPGSEADWQRLLSNLPGAFKHSPGAI</sequence>
<dbReference type="Gene3D" id="3.90.1150.10">
    <property type="entry name" value="Aspartate Aminotransferase, domain 1"/>
    <property type="match status" value="1"/>
</dbReference>
<dbReference type="SUPFAM" id="SSF53383">
    <property type="entry name" value="PLP-dependent transferases"/>
    <property type="match status" value="1"/>
</dbReference>
<evidence type="ECO:0000313" key="11">
    <source>
        <dbReference type="EMBL" id="BAU57670.1"/>
    </source>
</evidence>
<dbReference type="PANTHER" id="PTHR42885:SF1">
    <property type="entry name" value="THREONINE-PHOSPHATE DECARBOXYLASE"/>
    <property type="match status" value="1"/>
</dbReference>
<dbReference type="CDD" id="cd00609">
    <property type="entry name" value="AAT_like"/>
    <property type="match status" value="1"/>
</dbReference>
<dbReference type="NCBIfam" id="TIGR01140">
    <property type="entry name" value="L_thr_O3P_dcar"/>
    <property type="match status" value="1"/>
</dbReference>
<evidence type="ECO:0000256" key="6">
    <source>
        <dbReference type="ARBA" id="ARBA00022898"/>
    </source>
</evidence>
<dbReference type="GO" id="GO:0048472">
    <property type="term" value="F:threonine-phosphate decarboxylase activity"/>
    <property type="evidence" value="ECO:0007669"/>
    <property type="project" value="UniProtKB-EC"/>
</dbReference>
<dbReference type="EC" id="4.1.1.81" evidence="4"/>
<comment type="cofactor">
    <cofactor evidence="1">
        <name>pyridoxal 5'-phosphate</name>
        <dbReference type="ChEBI" id="CHEBI:597326"/>
    </cofactor>
</comment>
<dbReference type="InterPro" id="IPR004839">
    <property type="entry name" value="Aminotransferase_I/II_large"/>
</dbReference>
<reference evidence="11" key="1">
    <citation type="submission" date="2016-02" db="EMBL/GenBank/DDBJ databases">
        <title>Halorhodospira halochloris DSM-1059 complete genome, version 2.</title>
        <authorList>
            <person name="Tsukatani Y."/>
        </authorList>
    </citation>
    <scope>NUCLEOTIDE SEQUENCE</scope>
    <source>
        <strain evidence="11">DSM 1059</strain>
    </source>
</reference>
<dbReference type="InterPro" id="IPR005860">
    <property type="entry name" value="CobD"/>
</dbReference>
<dbReference type="InterPro" id="IPR015424">
    <property type="entry name" value="PyrdxlP-dep_Trfase"/>
</dbReference>
<dbReference type="Gene3D" id="3.40.640.10">
    <property type="entry name" value="Type I PLP-dependent aspartate aminotransferase-like (Major domain)"/>
    <property type="match status" value="1"/>
</dbReference>
<feature type="domain" description="Aminotransferase class I/classII large" evidence="10">
    <location>
        <begin position="57"/>
        <end position="330"/>
    </location>
</feature>
<name>A0A110B552_HALHR</name>
<protein>
    <recommendedName>
        <fullName evidence="4">threonine-phosphate decarboxylase</fullName>
        <ecNumber evidence="4">4.1.1.81</ecNumber>
    </recommendedName>
    <alternativeName>
        <fullName evidence="8">L-threonine-O-3-phosphate decarboxylase</fullName>
    </alternativeName>
</protein>
<dbReference type="InterPro" id="IPR015421">
    <property type="entry name" value="PyrdxlP-dep_Trfase_major"/>
</dbReference>
<dbReference type="Pfam" id="PF00155">
    <property type="entry name" value="Aminotran_1_2"/>
    <property type="match status" value="1"/>
</dbReference>